<evidence type="ECO:0000313" key="2">
    <source>
        <dbReference type="EMBL" id="CAA9390469.1"/>
    </source>
</evidence>
<sequence>MRTGRALAVVIGAAALVLLPVGAAGAHPLGNFTVNHSDALLLTPDGVELTAVVDRAEIPTAQALRDIAPDGSPSDDVLAATALRQCEALAGDVRLSVDGEAAAWTLADTSLEVLPGAAGLPTLRLTCGLRAEADLRSPSTVVFRDEHLDGQVGWREITADGDGVRLVDSPVPVESPSDQLRTYPDELLDSPLDVRSFEVATEPGNGSGSGSAAGTGSGDPFGAAMAALDRRLQDLVGDGGLTPLVGALALGLAVVLGCGHALLPGHGKTVMAAYLAGRRGRPRDAVLVGATVTATHTVGVLVLGLAISLSSSFAGDQVLRWLGVVSGALVASIGAVMLRGAVRNRRSDDAALVEDLPEP</sequence>
<reference evidence="2" key="1">
    <citation type="submission" date="2020-02" db="EMBL/GenBank/DDBJ databases">
        <authorList>
            <person name="Meier V. D."/>
        </authorList>
    </citation>
    <scope>NUCLEOTIDE SEQUENCE</scope>
    <source>
        <strain evidence="2">AVDCRST_MAG66</strain>
    </source>
</reference>
<feature type="transmembrane region" description="Helical" evidence="1">
    <location>
        <begin position="284"/>
        <end position="307"/>
    </location>
</feature>
<dbReference type="GO" id="GO:0010045">
    <property type="term" value="P:response to nickel cation"/>
    <property type="evidence" value="ECO:0007669"/>
    <property type="project" value="TreeGrafter"/>
</dbReference>
<name>A0A6J4NMS4_9PSEU</name>
<feature type="transmembrane region" description="Helical" evidence="1">
    <location>
        <begin position="240"/>
        <end position="263"/>
    </location>
</feature>
<accession>A0A6J4NMS4</accession>
<organism evidence="2">
    <name type="scientific">uncultured Pseudonocardia sp</name>
    <dbReference type="NCBI Taxonomy" id="211455"/>
    <lineage>
        <taxon>Bacteria</taxon>
        <taxon>Bacillati</taxon>
        <taxon>Actinomycetota</taxon>
        <taxon>Actinomycetes</taxon>
        <taxon>Pseudonocardiales</taxon>
        <taxon>Pseudonocardiaceae</taxon>
        <taxon>Pseudonocardia</taxon>
        <taxon>environmental samples</taxon>
    </lineage>
</organism>
<feature type="non-terminal residue" evidence="2">
    <location>
        <position position="359"/>
    </location>
</feature>
<dbReference type="GO" id="GO:0046583">
    <property type="term" value="F:monoatomic cation efflux transmembrane transporter activity"/>
    <property type="evidence" value="ECO:0007669"/>
    <property type="project" value="TreeGrafter"/>
</dbReference>
<dbReference type="GO" id="GO:0005886">
    <property type="term" value="C:plasma membrane"/>
    <property type="evidence" value="ECO:0007669"/>
    <property type="project" value="UniProtKB-SubCell"/>
</dbReference>
<dbReference type="AlphaFoldDB" id="A0A6J4NMS4"/>
<dbReference type="InterPro" id="IPR051224">
    <property type="entry name" value="NiCoT_RcnA"/>
</dbReference>
<keyword evidence="1" id="KW-1133">Transmembrane helix</keyword>
<dbReference type="GO" id="GO:0032025">
    <property type="term" value="P:response to cobalt ion"/>
    <property type="evidence" value="ECO:0007669"/>
    <property type="project" value="TreeGrafter"/>
</dbReference>
<feature type="transmembrane region" description="Helical" evidence="1">
    <location>
        <begin position="319"/>
        <end position="338"/>
    </location>
</feature>
<dbReference type="GO" id="GO:0006824">
    <property type="term" value="P:cobalt ion transport"/>
    <property type="evidence" value="ECO:0007669"/>
    <property type="project" value="UniProtKB-KW"/>
</dbReference>
<proteinExistence type="predicted"/>
<dbReference type="PANTHER" id="PTHR40659:SF1">
    <property type="entry name" value="NICKEL_COBALT EFFLUX SYSTEM RCNA"/>
    <property type="match status" value="1"/>
</dbReference>
<keyword evidence="1" id="KW-0812">Transmembrane</keyword>
<dbReference type="PANTHER" id="PTHR40659">
    <property type="entry name" value="NICKEL/COBALT EFFLUX SYSTEM RCNA"/>
    <property type="match status" value="1"/>
</dbReference>
<keyword evidence="1" id="KW-0472">Membrane</keyword>
<dbReference type="EMBL" id="CADCUS010000129">
    <property type="protein sequence ID" value="CAA9390469.1"/>
    <property type="molecule type" value="Genomic_DNA"/>
</dbReference>
<protein>
    <recommendedName>
        <fullName evidence="3">Nickel/cobalt efflux system</fullName>
    </recommendedName>
</protein>
<evidence type="ECO:0000256" key="1">
    <source>
        <dbReference type="SAM" id="Phobius"/>
    </source>
</evidence>
<dbReference type="GO" id="GO:0015099">
    <property type="term" value="F:nickel cation transmembrane transporter activity"/>
    <property type="evidence" value="ECO:0007669"/>
    <property type="project" value="TreeGrafter"/>
</dbReference>
<gene>
    <name evidence="2" type="ORF">AVDCRST_MAG66-864</name>
</gene>
<evidence type="ECO:0008006" key="3">
    <source>
        <dbReference type="Google" id="ProtNLM"/>
    </source>
</evidence>